<evidence type="ECO:0000256" key="1">
    <source>
        <dbReference type="ARBA" id="ARBA00022527"/>
    </source>
</evidence>
<keyword evidence="1" id="KW-0723">Serine/threonine-protein kinase</keyword>
<protein>
    <submittedName>
        <fullName evidence="8">Protein kinase domain</fullName>
        <ecNumber evidence="8">2.7.11.1</ecNumber>
    </submittedName>
</protein>
<gene>
    <name evidence="8" type="ORF">BmR1_04g06825</name>
</gene>
<feature type="domain" description="Protein kinase" evidence="7">
    <location>
        <begin position="510"/>
        <end position="785"/>
    </location>
</feature>
<evidence type="ECO:0000256" key="2">
    <source>
        <dbReference type="ARBA" id="ARBA00022679"/>
    </source>
</evidence>
<accession>A0A1N6LXU3</accession>
<dbReference type="SUPFAM" id="SSF56112">
    <property type="entry name" value="Protein kinase-like (PK-like)"/>
    <property type="match status" value="1"/>
</dbReference>
<dbReference type="GO" id="GO:0005524">
    <property type="term" value="F:ATP binding"/>
    <property type="evidence" value="ECO:0007669"/>
    <property type="project" value="UniProtKB-KW"/>
</dbReference>
<keyword evidence="9" id="KW-1185">Reference proteome</keyword>
<dbReference type="OrthoDB" id="346907at2759"/>
<keyword evidence="4 8" id="KW-0418">Kinase</keyword>
<dbReference type="EMBL" id="LN871599">
    <property type="protein sequence ID" value="SIO73700.1"/>
    <property type="molecule type" value="Genomic_DNA"/>
</dbReference>
<feature type="compositionally biased region" description="Basic and acidic residues" evidence="6">
    <location>
        <begin position="328"/>
        <end position="348"/>
    </location>
</feature>
<dbReference type="GO" id="GO:0007059">
    <property type="term" value="P:chromosome segregation"/>
    <property type="evidence" value="ECO:0007669"/>
    <property type="project" value="TreeGrafter"/>
</dbReference>
<dbReference type="Proteomes" id="UP000002899">
    <property type="component" value="Chromosome IV"/>
</dbReference>
<dbReference type="EC" id="2.7.11.1" evidence="8"/>
<keyword evidence="5" id="KW-0067">ATP-binding</keyword>
<dbReference type="InterPro" id="IPR008271">
    <property type="entry name" value="Ser/Thr_kinase_AS"/>
</dbReference>
<dbReference type="KEGG" id="bmic:BmR1_04g06825"/>
<evidence type="ECO:0000313" key="8">
    <source>
        <dbReference type="EMBL" id="SIO73700.1"/>
    </source>
</evidence>
<dbReference type="Gene3D" id="1.10.510.10">
    <property type="entry name" value="Transferase(Phosphotransferase) domain 1"/>
    <property type="match status" value="1"/>
</dbReference>
<dbReference type="VEuPathDB" id="PiroplasmaDB:BmR1_04g06825"/>
<dbReference type="GO" id="GO:0005634">
    <property type="term" value="C:nucleus"/>
    <property type="evidence" value="ECO:0007669"/>
    <property type="project" value="TreeGrafter"/>
</dbReference>
<evidence type="ECO:0000256" key="5">
    <source>
        <dbReference type="ARBA" id="ARBA00022840"/>
    </source>
</evidence>
<dbReference type="Pfam" id="PF00069">
    <property type="entry name" value="Pkinase"/>
    <property type="match status" value="1"/>
</dbReference>
<dbReference type="RefSeq" id="XP_021337767.1">
    <property type="nucleotide sequence ID" value="XM_021482550.1"/>
</dbReference>
<dbReference type="InterPro" id="IPR000719">
    <property type="entry name" value="Prot_kinase_dom"/>
</dbReference>
<feature type="region of interest" description="Disordered" evidence="6">
    <location>
        <begin position="323"/>
        <end position="348"/>
    </location>
</feature>
<evidence type="ECO:0000256" key="3">
    <source>
        <dbReference type="ARBA" id="ARBA00022741"/>
    </source>
</evidence>
<dbReference type="PANTHER" id="PTHR22974:SF23">
    <property type="entry name" value="TOUSLED-LIKE KINASE, ISOFORM G"/>
    <property type="match status" value="1"/>
</dbReference>
<evidence type="ECO:0000259" key="7">
    <source>
        <dbReference type="PROSITE" id="PS50011"/>
    </source>
</evidence>
<reference evidence="8 9" key="1">
    <citation type="journal article" date="2012" name="Nucleic Acids Res.">
        <title>Sequencing of the smallest Apicomplexan genome from the human pathogen Babesia microti.</title>
        <authorList>
            <person name="Cornillot E."/>
            <person name="Hadj-Kaddour K."/>
            <person name="Dassouli A."/>
            <person name="Noel B."/>
            <person name="Ranwez V."/>
            <person name="Vacherie B."/>
            <person name="Augagneur Y."/>
            <person name="Bres V."/>
            <person name="Duclos A."/>
            <person name="Randazzo S."/>
            <person name="Carcy B."/>
            <person name="Debierre-Grockiego F."/>
            <person name="Delbecq S."/>
            <person name="Moubri-Menage K."/>
            <person name="Shams-Eldin H."/>
            <person name="Usmani-Brown S."/>
            <person name="Bringaud F."/>
            <person name="Wincker P."/>
            <person name="Vivares C.P."/>
            <person name="Schwarz R.T."/>
            <person name="Schetters T.P."/>
            <person name="Krause P.J."/>
            <person name="Gorenflot A."/>
            <person name="Berry V."/>
            <person name="Barbe V."/>
            <person name="Ben Mamoun C."/>
        </authorList>
    </citation>
    <scope>NUCLEOTIDE SEQUENCE [LARGE SCALE GENOMIC DNA]</scope>
    <source>
        <strain evidence="8 9">RI</strain>
    </source>
</reference>
<organism evidence="8 9">
    <name type="scientific">Babesia microti (strain RI)</name>
    <dbReference type="NCBI Taxonomy" id="1133968"/>
    <lineage>
        <taxon>Eukaryota</taxon>
        <taxon>Sar</taxon>
        <taxon>Alveolata</taxon>
        <taxon>Apicomplexa</taxon>
        <taxon>Aconoidasida</taxon>
        <taxon>Piroplasmida</taxon>
        <taxon>Babesiidae</taxon>
        <taxon>Babesia</taxon>
    </lineage>
</organism>
<dbReference type="PROSITE" id="PS50011">
    <property type="entry name" value="PROTEIN_KINASE_DOM"/>
    <property type="match status" value="1"/>
</dbReference>
<name>A0A1N6LXU3_BABMR</name>
<evidence type="ECO:0000256" key="6">
    <source>
        <dbReference type="SAM" id="MobiDB-lite"/>
    </source>
</evidence>
<dbReference type="SMART" id="SM00220">
    <property type="entry name" value="S_TKc"/>
    <property type="match status" value="1"/>
</dbReference>
<reference evidence="8 9" key="3">
    <citation type="journal article" date="2016" name="Sci. Rep.">
        <title>Genome-wide diversity and gene expression profiling of Babesia microti isolates identify polymorphic genes that mediate host-pathogen interactions.</title>
        <authorList>
            <person name="Silva J.C."/>
            <person name="Cornillot E."/>
            <person name="McCracken C."/>
            <person name="Usmani-Brown S."/>
            <person name="Dwivedi A."/>
            <person name="Ifeonu O.O."/>
            <person name="Crabtree J."/>
            <person name="Gotia H.T."/>
            <person name="Virji A.Z."/>
            <person name="Reynes C."/>
            <person name="Colinge J."/>
            <person name="Kumar V."/>
            <person name="Lawres L."/>
            <person name="Pazzi J.E."/>
            <person name="Pablo J.V."/>
            <person name="Hung C."/>
            <person name="Brancato J."/>
            <person name="Kumari P."/>
            <person name="Orvis J."/>
            <person name="Tretina K."/>
            <person name="Chibucos M."/>
            <person name="Ott S."/>
            <person name="Sadzewicz L."/>
            <person name="Sengamalay N."/>
            <person name="Shetty A.C."/>
            <person name="Su Q."/>
            <person name="Tallon L."/>
            <person name="Fraser C.M."/>
            <person name="Frutos R."/>
            <person name="Molina D.M."/>
            <person name="Krause P.J."/>
            <person name="Ben Mamoun C."/>
        </authorList>
    </citation>
    <scope>NUCLEOTIDE SEQUENCE [LARGE SCALE GENOMIC DNA]</scope>
    <source>
        <strain evidence="8 9">RI</strain>
    </source>
</reference>
<keyword evidence="2 8" id="KW-0808">Transferase</keyword>
<dbReference type="GO" id="GO:0035556">
    <property type="term" value="P:intracellular signal transduction"/>
    <property type="evidence" value="ECO:0007669"/>
    <property type="project" value="TreeGrafter"/>
</dbReference>
<dbReference type="PROSITE" id="PS00108">
    <property type="entry name" value="PROTEIN_KINASE_ST"/>
    <property type="match status" value="1"/>
</dbReference>
<keyword evidence="3" id="KW-0547">Nucleotide-binding</keyword>
<dbReference type="GO" id="GO:0004674">
    <property type="term" value="F:protein serine/threonine kinase activity"/>
    <property type="evidence" value="ECO:0007669"/>
    <property type="project" value="UniProtKB-KW"/>
</dbReference>
<evidence type="ECO:0000313" key="9">
    <source>
        <dbReference type="Proteomes" id="UP000002899"/>
    </source>
</evidence>
<dbReference type="AlphaFoldDB" id="A0A1N6LXU3"/>
<evidence type="ECO:0000256" key="4">
    <source>
        <dbReference type="ARBA" id="ARBA00022777"/>
    </source>
</evidence>
<reference evidence="8 9" key="2">
    <citation type="journal article" date="2013" name="PLoS ONE">
        <title>Whole genome mapping and re-organization of the nuclear and mitochondrial genomes of Babesia microti isolates.</title>
        <authorList>
            <person name="Cornillot E."/>
            <person name="Dassouli A."/>
            <person name="Garg A."/>
            <person name="Pachikara N."/>
            <person name="Randazzo S."/>
            <person name="Depoix D."/>
            <person name="Carcy B."/>
            <person name="Delbecq S."/>
            <person name="Frutos R."/>
            <person name="Silva J.C."/>
            <person name="Sutton R."/>
            <person name="Krause P.J."/>
            <person name="Mamoun C.B."/>
        </authorList>
    </citation>
    <scope>NUCLEOTIDE SEQUENCE [LARGE SCALE GENOMIC DNA]</scope>
    <source>
        <strain evidence="8 9">RI</strain>
    </source>
</reference>
<proteinExistence type="predicted"/>
<dbReference type="GeneID" id="24426011"/>
<sequence>MDLDNNCTLVLLDTNLNTFHEPPPWFPSPELVENLELVFQFNNNFPSNIIFQHIADFKQPYLPSQTHSPLITLTKLNKHNSFEEYQTQDDEIMQKTCHVTFQGFIDYGIGPPRVLTHGKTLIVCSGELSKLEITPERLTKSVIQGNEDIQVLLEKRRQLSFLHQWKRNALFFHLWEKLKPHVFNNQNKLKEYARQLQDIFPQTCKQNNRSWTLSESSNFEKLESDLSDMYAYLARKQRSTTLLKQKASRMSRYFFEMLAEAKECERRMSECELFIEEKIYGRRDFISKMNQKNKRIVKQTANGDTALADHTTITTVNDYHTTNPFPLRKNEHTEDDHSNSFDDSVPHGYDENQGIRRKMYRKMEEQGELDGYASILKELSDHIFSHGRGHSYPFHTFLSQLSWLNETDDTRPTIPPSQDSFRDGTLYTTCVYAEIRLMIILRATLTAFNDGLDGKKLEAMVQQIIDSNNELYELKRKLDSGRCALYKKLKLHWAERNSKWNCFPPLKRGYRLLNMLGKGGFAEVWEVFDPITLTVHAAKLHILSPDMELTERGNVVMRVKNEIDIHKSCRTHQHIVDMKACFEMGDNMLATILELCEDGDLDRYIKVHGPVSEELAIIWTSQILEGLLYMKHLPQGRVHHCDLKPGNILFHKGIIKLADFGLSQMVSLDSTNTIWTGGGTLWYQPPECLLANFQNMPPLLLTDKIDMWAVGCILYEMLFCTRPFGATSLSGTLSEQIYNESLKGVHFPSSFQQISNDCKLLIEKLLEFNPDTRYSIEEALQSPIIKNRIKKSQ</sequence>
<dbReference type="PANTHER" id="PTHR22974">
    <property type="entry name" value="MIXED LINEAGE PROTEIN KINASE"/>
    <property type="match status" value="1"/>
</dbReference>
<dbReference type="InterPro" id="IPR011009">
    <property type="entry name" value="Kinase-like_dom_sf"/>
</dbReference>